<dbReference type="InterPro" id="IPR001368">
    <property type="entry name" value="TNFR/NGFR_Cys_rich_reg"/>
</dbReference>
<comment type="caution">
    <text evidence="8">Lacks conserved residue(s) required for the propagation of feature annotation.</text>
</comment>
<dbReference type="PRINTS" id="PR01975">
    <property type="entry name" value="TNFACTORR11B"/>
</dbReference>
<dbReference type="Pfam" id="PF00020">
    <property type="entry name" value="TNFR_c6"/>
    <property type="match status" value="3"/>
</dbReference>
<evidence type="ECO:0000313" key="12">
    <source>
        <dbReference type="Proteomes" id="UP000472273"/>
    </source>
</evidence>
<feature type="repeat" description="TNFR-Cys" evidence="8">
    <location>
        <begin position="68"/>
        <end position="109"/>
    </location>
</feature>
<comment type="subcellular location">
    <subcellularLocation>
        <location evidence="1">Secreted</location>
    </subcellularLocation>
</comment>
<dbReference type="SMART" id="SM00208">
    <property type="entry name" value="TNFR"/>
    <property type="match status" value="4"/>
</dbReference>
<dbReference type="InterPro" id="IPR017371">
    <property type="entry name" value="TNFR_11B"/>
</dbReference>
<keyword evidence="5" id="KW-0677">Repeat</keyword>
<proteinExistence type="predicted"/>
<keyword evidence="3" id="KW-0053">Apoptosis</keyword>
<dbReference type="GO" id="GO:0042489">
    <property type="term" value="P:negative regulation of odontogenesis of dentin-containing tooth"/>
    <property type="evidence" value="ECO:0007669"/>
    <property type="project" value="Ensembl"/>
</dbReference>
<protein>
    <submittedName>
        <fullName evidence="11">TNF receptor superfamily member 11b</fullName>
    </submittedName>
</protein>
<reference evidence="11" key="2">
    <citation type="submission" date="2025-09" db="UniProtKB">
        <authorList>
            <consortium name="Ensembl"/>
        </authorList>
    </citation>
    <scope>IDENTIFICATION</scope>
</reference>
<keyword evidence="2" id="KW-0964">Secreted</keyword>
<dbReference type="GO" id="GO:0030198">
    <property type="term" value="P:extracellular matrix organization"/>
    <property type="evidence" value="ECO:0007669"/>
    <property type="project" value="Ensembl"/>
</dbReference>
<dbReference type="Gene3D" id="2.10.50.10">
    <property type="entry name" value="Tumor Necrosis Factor Receptor, subunit A, domain 2"/>
    <property type="match status" value="3"/>
</dbReference>
<keyword evidence="12" id="KW-1185">Reference proteome</keyword>
<dbReference type="OMA" id="TICKRCP"/>
<dbReference type="AlphaFoldDB" id="A0A670XQZ1"/>
<evidence type="ECO:0000256" key="8">
    <source>
        <dbReference type="PROSITE-ProRule" id="PRU00206"/>
    </source>
</evidence>
<dbReference type="SMART" id="SM00005">
    <property type="entry name" value="DEATH"/>
    <property type="match status" value="1"/>
</dbReference>
<evidence type="ECO:0000256" key="5">
    <source>
        <dbReference type="ARBA" id="ARBA00022737"/>
    </source>
</evidence>
<evidence type="ECO:0000256" key="3">
    <source>
        <dbReference type="ARBA" id="ARBA00022703"/>
    </source>
</evidence>
<evidence type="ECO:0000256" key="1">
    <source>
        <dbReference type="ARBA" id="ARBA00004613"/>
    </source>
</evidence>
<dbReference type="InterPro" id="IPR000488">
    <property type="entry name" value="Death_dom"/>
</dbReference>
<dbReference type="Ensembl" id="ENSPTXT00000002163.1">
    <property type="protein sequence ID" value="ENSPTXP00000002099.1"/>
    <property type="gene ID" value="ENSPTXG00000001666.1"/>
</dbReference>
<name>A0A670XQZ1_PSETE</name>
<dbReference type="InterPro" id="IPR052459">
    <property type="entry name" value="TNFRSF_decoy_receptor"/>
</dbReference>
<dbReference type="GO" id="GO:1904399">
    <property type="term" value="F:heparan sulfate binding"/>
    <property type="evidence" value="ECO:0007669"/>
    <property type="project" value="Ensembl"/>
</dbReference>
<dbReference type="GO" id="GO:0043235">
    <property type="term" value="C:receptor complex"/>
    <property type="evidence" value="ECO:0007669"/>
    <property type="project" value="Ensembl"/>
</dbReference>
<dbReference type="SUPFAM" id="SSF47986">
    <property type="entry name" value="DEATH domain"/>
    <property type="match status" value="1"/>
</dbReference>
<dbReference type="GO" id="GO:0006915">
    <property type="term" value="P:apoptotic process"/>
    <property type="evidence" value="ECO:0007669"/>
    <property type="project" value="UniProtKB-KW"/>
</dbReference>
<dbReference type="PROSITE" id="PS50017">
    <property type="entry name" value="DEATH_DOMAIN"/>
    <property type="match status" value="1"/>
</dbReference>
<feature type="disulfide bond" evidence="8">
    <location>
        <begin position="128"/>
        <end position="146"/>
    </location>
</feature>
<keyword evidence="7" id="KW-0325">Glycoprotein</keyword>
<dbReference type="PROSITE" id="PS00652">
    <property type="entry name" value="TNFR_NGFR_1"/>
    <property type="match status" value="1"/>
</dbReference>
<evidence type="ECO:0000256" key="4">
    <source>
        <dbReference type="ARBA" id="ARBA00022729"/>
    </source>
</evidence>
<dbReference type="Proteomes" id="UP000472273">
    <property type="component" value="Unplaced"/>
</dbReference>
<evidence type="ECO:0000256" key="7">
    <source>
        <dbReference type="ARBA" id="ARBA00023180"/>
    </source>
</evidence>
<organism evidence="11 12">
    <name type="scientific">Pseudonaja textilis</name>
    <name type="common">Eastern brown snake</name>
    <dbReference type="NCBI Taxonomy" id="8673"/>
    <lineage>
        <taxon>Eukaryota</taxon>
        <taxon>Metazoa</taxon>
        <taxon>Chordata</taxon>
        <taxon>Craniata</taxon>
        <taxon>Vertebrata</taxon>
        <taxon>Euteleostomi</taxon>
        <taxon>Lepidosauria</taxon>
        <taxon>Squamata</taxon>
        <taxon>Bifurcata</taxon>
        <taxon>Unidentata</taxon>
        <taxon>Episquamata</taxon>
        <taxon>Toxicofera</taxon>
        <taxon>Serpentes</taxon>
        <taxon>Colubroidea</taxon>
        <taxon>Elapidae</taxon>
        <taxon>Hydrophiinae</taxon>
        <taxon>Pseudonaja</taxon>
    </lineage>
</organism>
<evidence type="ECO:0000256" key="6">
    <source>
        <dbReference type="ARBA" id="ARBA00023157"/>
    </source>
</evidence>
<evidence type="ECO:0000256" key="2">
    <source>
        <dbReference type="ARBA" id="ARBA00022525"/>
    </source>
</evidence>
<dbReference type="GO" id="GO:0005615">
    <property type="term" value="C:extracellular space"/>
    <property type="evidence" value="ECO:0007669"/>
    <property type="project" value="Ensembl"/>
</dbReference>
<feature type="domain" description="TNFR-Cys" evidence="10">
    <location>
        <begin position="110"/>
        <end position="146"/>
    </location>
</feature>
<dbReference type="InterPro" id="IPR011029">
    <property type="entry name" value="DEATH-like_dom_sf"/>
</dbReference>
<dbReference type="PANTHER" id="PTHR23097">
    <property type="entry name" value="TUMOR NECROSIS FACTOR RECEPTOR SUPERFAMILY MEMBER"/>
    <property type="match status" value="1"/>
</dbReference>
<dbReference type="InterPro" id="IPR022323">
    <property type="entry name" value="TNFR_11"/>
</dbReference>
<dbReference type="PRINTS" id="PR01961">
    <property type="entry name" value="TNFACTORR11"/>
</dbReference>
<dbReference type="Pfam" id="PF23630">
    <property type="entry name" value="Death_TNFRSF11B"/>
    <property type="match status" value="2"/>
</dbReference>
<sequence>MTIFHTYDCCSIPTLLDISVKWTVQQSLPPKYLHYDPITSRQLMCDQCPPGTYVKQHCTASAKTECAHCPDQSYADEWNNNERCHYCNVICKELQYEKIKCTSTGNRVCECVEGRYLNIEFCLRHTACPPGFGVVQKGTPESDTVCERCPEGYFSKETSSKAACKMHTNCSALSLRLVQKGDSTHDNVCQGADNDELDQQCGIDVTLCEEAFFRSIVPRKLSSTWLNTLMDSLPGEKINLENRERIKQKSSLQDQTFQLLKLWKEQNKDHSTVKNIVQGISLCENSVLKHIDHLNITLEHLNILMENLPGKNVGREETEQIFRMCKSTEPILKLLNLWRIKNKDQDTIKSLMFGLKHLKSYRFPKTTIQGFRKVVKFLHSLTMHKLYQNLFLEMVGNQVHLVKMRRG</sequence>
<accession>A0A670XQZ1</accession>
<evidence type="ECO:0000313" key="11">
    <source>
        <dbReference type="Ensembl" id="ENSPTXP00000002099.1"/>
    </source>
</evidence>
<dbReference type="CDD" id="cd00185">
    <property type="entry name" value="TNFRSF"/>
    <property type="match status" value="1"/>
</dbReference>
<dbReference type="PANTHER" id="PTHR23097:SF90">
    <property type="entry name" value="TUMOR NECROSIS FACTOR RECEPTOR SUPERFAMILY MEMBER 11B"/>
    <property type="match status" value="1"/>
</dbReference>
<dbReference type="CDD" id="cd10581">
    <property type="entry name" value="TNFRSF11B"/>
    <property type="match status" value="1"/>
</dbReference>
<keyword evidence="6 8" id="KW-1015">Disulfide bond</keyword>
<evidence type="ECO:0000259" key="10">
    <source>
        <dbReference type="PROSITE" id="PS50050"/>
    </source>
</evidence>
<feature type="disulfide bond" evidence="8">
    <location>
        <begin position="69"/>
        <end position="84"/>
    </location>
</feature>
<dbReference type="GO" id="GO:0007165">
    <property type="term" value="P:signal transduction"/>
    <property type="evidence" value="ECO:0007669"/>
    <property type="project" value="InterPro"/>
</dbReference>
<reference evidence="11" key="1">
    <citation type="submission" date="2025-08" db="UniProtKB">
        <authorList>
            <consortium name="Ensembl"/>
        </authorList>
    </citation>
    <scope>IDENTIFICATION</scope>
</reference>
<feature type="domain" description="Death" evidence="9">
    <location>
        <begin position="236"/>
        <end position="280"/>
    </location>
</feature>
<dbReference type="SUPFAM" id="SSF57586">
    <property type="entry name" value="TNF receptor-like"/>
    <property type="match status" value="2"/>
</dbReference>
<keyword evidence="4" id="KW-0732">Signal</keyword>
<evidence type="ECO:0000259" key="9">
    <source>
        <dbReference type="PROSITE" id="PS50017"/>
    </source>
</evidence>
<dbReference type="GO" id="GO:0010804">
    <property type="term" value="P:negative regulation of tumor necrosis factor-mediated signaling pathway"/>
    <property type="evidence" value="ECO:0007669"/>
    <property type="project" value="Ensembl"/>
</dbReference>
<dbReference type="FunFam" id="2.10.50.10:FF:000014">
    <property type="entry name" value="Tumor necrosis factor receptor superfamily member 11B"/>
    <property type="match status" value="1"/>
</dbReference>
<feature type="repeat" description="TNFR-Cys" evidence="8">
    <location>
        <begin position="110"/>
        <end position="146"/>
    </location>
</feature>
<dbReference type="GeneTree" id="ENSGT00940000155167"/>
<dbReference type="GO" id="GO:0031012">
    <property type="term" value="C:extracellular matrix"/>
    <property type="evidence" value="ECO:0007669"/>
    <property type="project" value="Ensembl"/>
</dbReference>
<feature type="domain" description="TNFR-Cys" evidence="10">
    <location>
        <begin position="68"/>
        <end position="109"/>
    </location>
</feature>
<dbReference type="PROSITE" id="PS50050">
    <property type="entry name" value="TNFR_NGFR_2"/>
    <property type="match status" value="2"/>
</dbReference>
<gene>
    <name evidence="11" type="primary">TNFRSF11B</name>
</gene>
<feature type="disulfide bond" evidence="8">
    <location>
        <begin position="91"/>
        <end position="109"/>
    </location>
</feature>
<dbReference type="InterPro" id="IPR057633">
    <property type="entry name" value="Death_TNF11B"/>
</dbReference>
<dbReference type="GO" id="GO:0045671">
    <property type="term" value="P:negative regulation of osteoclast differentiation"/>
    <property type="evidence" value="ECO:0007669"/>
    <property type="project" value="Ensembl"/>
</dbReference>